<organism evidence="1">
    <name type="scientific">hydrothermal vent metagenome</name>
    <dbReference type="NCBI Taxonomy" id="652676"/>
    <lineage>
        <taxon>unclassified sequences</taxon>
        <taxon>metagenomes</taxon>
        <taxon>ecological metagenomes</taxon>
    </lineage>
</organism>
<feature type="non-terminal residue" evidence="1">
    <location>
        <position position="51"/>
    </location>
</feature>
<gene>
    <name evidence="1" type="ORF">MNBD_GAMMA10-2508</name>
</gene>
<dbReference type="AlphaFoldDB" id="A0A3B0XMU3"/>
<reference evidence="1" key="1">
    <citation type="submission" date="2018-06" db="EMBL/GenBank/DDBJ databases">
        <authorList>
            <person name="Zhirakovskaya E."/>
        </authorList>
    </citation>
    <scope>NUCLEOTIDE SEQUENCE</scope>
</reference>
<proteinExistence type="predicted"/>
<dbReference type="EMBL" id="UOFJ01000449">
    <property type="protein sequence ID" value="VAW69618.1"/>
    <property type="molecule type" value="Genomic_DNA"/>
</dbReference>
<sequence length="51" mass="5661">MTAPDKQSIRGVLLLNEPMCKHTSWRVGGNAEQFYTPADLEDLAQFLSALP</sequence>
<name>A0A3B0XMU3_9ZZZZ</name>
<protein>
    <submittedName>
        <fullName evidence="1">Uncharacterized protein</fullName>
    </submittedName>
</protein>
<dbReference type="Gene3D" id="3.30.43.10">
    <property type="entry name" value="Uridine Diphospho-n-acetylenolpyruvylglucosamine Reductase, domain 2"/>
    <property type="match status" value="1"/>
</dbReference>
<accession>A0A3B0XMU3</accession>
<evidence type="ECO:0000313" key="1">
    <source>
        <dbReference type="EMBL" id="VAW69618.1"/>
    </source>
</evidence>
<dbReference type="InterPro" id="IPR016167">
    <property type="entry name" value="FAD-bd_PCMH_sub1"/>
</dbReference>